<reference evidence="2" key="1">
    <citation type="journal article" date="2017" name="Plant J.">
        <title>The pomegranate (Punica granatum L.) genome and the genomics of punicalagin biosynthesis.</title>
        <authorList>
            <person name="Qin G."/>
            <person name="Xu C."/>
            <person name="Ming R."/>
            <person name="Tang H."/>
            <person name="Guyot R."/>
            <person name="Kramer E.M."/>
            <person name="Hu Y."/>
            <person name="Yi X."/>
            <person name="Qi Y."/>
            <person name="Xu X."/>
            <person name="Gao Z."/>
            <person name="Pan H."/>
            <person name="Jian J."/>
            <person name="Tian Y."/>
            <person name="Yue Z."/>
            <person name="Xu Y."/>
        </authorList>
    </citation>
    <scope>NUCLEOTIDE SEQUENCE [LARGE SCALE GENOMIC DNA]</scope>
    <source>
        <strain evidence="2">cv. Dabenzi</strain>
    </source>
</reference>
<sequence length="171" mass="18316">MTERPLAQKLIWQNECASKSLSLSLCATMATESAVKVSPDMQPEHAVSVTIFFEGVGVNSSLPAQLAAKDACSNLLRDLLRADRIERGKITCSFTVEPVIANIYGGLHGGAVAAIAERVSIACARTVVAQNKEIFLGELSISYLSAAGKSAGFLVHLLHQRRAENDYSILN</sequence>
<dbReference type="GO" id="GO:0047617">
    <property type="term" value="F:fatty acyl-CoA hydrolase activity"/>
    <property type="evidence" value="ECO:0007669"/>
    <property type="project" value="InterPro"/>
</dbReference>
<organism evidence="1 2">
    <name type="scientific">Punica granatum</name>
    <name type="common">Pomegranate</name>
    <dbReference type="NCBI Taxonomy" id="22663"/>
    <lineage>
        <taxon>Eukaryota</taxon>
        <taxon>Viridiplantae</taxon>
        <taxon>Streptophyta</taxon>
        <taxon>Embryophyta</taxon>
        <taxon>Tracheophyta</taxon>
        <taxon>Spermatophyta</taxon>
        <taxon>Magnoliopsida</taxon>
        <taxon>eudicotyledons</taxon>
        <taxon>Gunneridae</taxon>
        <taxon>Pentapetalae</taxon>
        <taxon>rosids</taxon>
        <taxon>malvids</taxon>
        <taxon>Myrtales</taxon>
        <taxon>Lythraceae</taxon>
        <taxon>Punica</taxon>
    </lineage>
</organism>
<dbReference type="InterPro" id="IPR039298">
    <property type="entry name" value="ACOT13"/>
</dbReference>
<evidence type="ECO:0008006" key="3">
    <source>
        <dbReference type="Google" id="ProtNLM"/>
    </source>
</evidence>
<dbReference type="PANTHER" id="PTHR21660">
    <property type="entry name" value="THIOESTERASE SUPERFAMILY MEMBER-RELATED"/>
    <property type="match status" value="1"/>
</dbReference>
<dbReference type="CDD" id="cd03443">
    <property type="entry name" value="PaaI_thioesterase"/>
    <property type="match status" value="1"/>
</dbReference>
<dbReference type="SUPFAM" id="SSF54637">
    <property type="entry name" value="Thioesterase/thiol ester dehydrase-isomerase"/>
    <property type="match status" value="1"/>
</dbReference>
<comment type="caution">
    <text evidence="1">The sequence shown here is derived from an EMBL/GenBank/DDBJ whole genome shotgun (WGS) entry which is preliminary data.</text>
</comment>
<dbReference type="Proteomes" id="UP000197138">
    <property type="component" value="Unassembled WGS sequence"/>
</dbReference>
<proteinExistence type="predicted"/>
<protein>
    <recommendedName>
        <fullName evidence="3">Acyl-coenzyme A thioesterase 13-like</fullName>
    </recommendedName>
</protein>
<accession>A0A218XTG7</accession>
<name>A0A218XTG7_PUNGR</name>
<dbReference type="Gene3D" id="3.10.129.10">
    <property type="entry name" value="Hotdog Thioesterase"/>
    <property type="match status" value="1"/>
</dbReference>
<dbReference type="PANTHER" id="PTHR21660:SF12">
    <property type="entry name" value="OS07G0462700 PROTEIN"/>
    <property type="match status" value="1"/>
</dbReference>
<dbReference type="EMBL" id="MTKT01000797">
    <property type="protein sequence ID" value="OWM88234.1"/>
    <property type="molecule type" value="Genomic_DNA"/>
</dbReference>
<evidence type="ECO:0000313" key="2">
    <source>
        <dbReference type="Proteomes" id="UP000197138"/>
    </source>
</evidence>
<dbReference type="InterPro" id="IPR029069">
    <property type="entry name" value="HotDog_dom_sf"/>
</dbReference>
<dbReference type="AlphaFoldDB" id="A0A218XTG7"/>
<gene>
    <name evidence="1" type="ORF">CDL15_Pgr003646</name>
</gene>
<evidence type="ECO:0000313" key="1">
    <source>
        <dbReference type="EMBL" id="OWM88234.1"/>
    </source>
</evidence>